<accession>A0A836HFB8</accession>
<evidence type="ECO:0008006" key="3">
    <source>
        <dbReference type="Google" id="ProtNLM"/>
    </source>
</evidence>
<dbReference type="KEGG" id="loi:92363137"/>
<keyword evidence="2" id="KW-1185">Reference proteome</keyword>
<evidence type="ECO:0000313" key="1">
    <source>
        <dbReference type="EMBL" id="KAG5483090.1"/>
    </source>
</evidence>
<dbReference type="Proteomes" id="UP000674143">
    <property type="component" value="Unassembled WGS sequence"/>
</dbReference>
<reference evidence="2" key="1">
    <citation type="journal article" date="2021" name="Microbiol. Resour. Announc.">
        <title>LGAAP: Leishmaniinae Genome Assembly and Annotation Pipeline.</title>
        <authorList>
            <person name="Almutairi H."/>
            <person name="Urbaniak M.D."/>
            <person name="Bates M.D."/>
            <person name="Jariyapan N."/>
            <person name="Kwakye-Nuako G."/>
            <person name="Thomaz-Soccol V."/>
            <person name="Al-Salem W.S."/>
            <person name="Dillon R.J."/>
            <person name="Bates P.A."/>
            <person name="Gatherer D."/>
        </authorList>
    </citation>
    <scope>NUCLEOTIDE SEQUENCE [LARGE SCALE GENOMIC DNA]</scope>
</reference>
<dbReference type="InterPro" id="IPR036412">
    <property type="entry name" value="HAD-like_sf"/>
</dbReference>
<reference evidence="2" key="2">
    <citation type="journal article" date="2021" name="Sci. Data">
        <title>Chromosome-scale genome sequencing, assembly and annotation of six genomes from subfamily Leishmaniinae.</title>
        <authorList>
            <person name="Almutairi H."/>
            <person name="Urbaniak M.D."/>
            <person name="Bates M.D."/>
            <person name="Jariyapan N."/>
            <person name="Kwakye-Nuako G."/>
            <person name="Thomaz Soccol V."/>
            <person name="Al-Salem W.S."/>
            <person name="Dillon R.J."/>
            <person name="Bates P.A."/>
            <person name="Gatherer D."/>
        </authorList>
    </citation>
    <scope>NUCLEOTIDE SEQUENCE [LARGE SCALE GENOMIC DNA]</scope>
</reference>
<organism evidence="1 2">
    <name type="scientific">Leishmania orientalis</name>
    <dbReference type="NCBI Taxonomy" id="2249476"/>
    <lineage>
        <taxon>Eukaryota</taxon>
        <taxon>Discoba</taxon>
        <taxon>Euglenozoa</taxon>
        <taxon>Kinetoplastea</taxon>
        <taxon>Metakinetoplastina</taxon>
        <taxon>Trypanosomatida</taxon>
        <taxon>Trypanosomatidae</taxon>
        <taxon>Leishmaniinae</taxon>
        <taxon>Leishmania</taxon>
    </lineage>
</organism>
<dbReference type="RefSeq" id="XP_067064586.1">
    <property type="nucleotide sequence ID" value="XM_067209203.1"/>
</dbReference>
<sequence>MRRPVAALPVHLLLDIDHTLVHPICHHVGGDSSVTTGCSGASLLSASAGARWPLNHVGGRTTRVQLRPHVVPFLSHVLLHNLLDTSEVQVHMSLYTRQSAAYCAFIARQVLLPALAQHSGRSLDMFLGREVFHGLYGGEHCVRGEFEAMQWVSPPPGFPAEGRLVDESQPLAAAESREWRKTIFVSPSPLTTLLIDDRCANFRATELCSGHGVLVPSYYTGAEKCAADDCFRVPPSSTLCGAIDPNDDGRCGDMSGARAMLGRVDVADVVVRLLDVVEAFVHCCHAHRRTIEEIRDGSAGISTAHERALSATLRATAMPRPPIDSALSNFNFFDRSPLYQQQWNAFHADSEHLLRSYFTS</sequence>
<dbReference type="EMBL" id="JAFHLR010000015">
    <property type="protein sequence ID" value="KAG5483090.1"/>
    <property type="molecule type" value="Genomic_DNA"/>
</dbReference>
<comment type="caution">
    <text evidence="1">The sequence shown here is derived from an EMBL/GenBank/DDBJ whole genome shotgun (WGS) entry which is preliminary data.</text>
</comment>
<protein>
    <recommendedName>
        <fullName evidence="3">FCP1 homology domain-containing protein</fullName>
    </recommendedName>
</protein>
<evidence type="ECO:0000313" key="2">
    <source>
        <dbReference type="Proteomes" id="UP000674143"/>
    </source>
</evidence>
<dbReference type="Gene3D" id="3.40.50.1000">
    <property type="entry name" value="HAD superfamily/HAD-like"/>
    <property type="match status" value="1"/>
</dbReference>
<dbReference type="SUPFAM" id="SSF56784">
    <property type="entry name" value="HAD-like"/>
    <property type="match status" value="1"/>
</dbReference>
<proteinExistence type="predicted"/>
<dbReference type="GeneID" id="92363137"/>
<name>A0A836HFB8_9TRYP</name>
<gene>
    <name evidence="1" type="ORF">LSCM4_07306</name>
</gene>
<dbReference type="AlphaFoldDB" id="A0A836HFB8"/>
<dbReference type="InterPro" id="IPR023214">
    <property type="entry name" value="HAD_sf"/>
</dbReference>